<organism evidence="1 2">
    <name type="scientific">Novosphingobium aquiterrae</name>
    <dbReference type="NCBI Taxonomy" id="624388"/>
    <lineage>
        <taxon>Bacteria</taxon>
        <taxon>Pseudomonadati</taxon>
        <taxon>Pseudomonadota</taxon>
        <taxon>Alphaproteobacteria</taxon>
        <taxon>Sphingomonadales</taxon>
        <taxon>Sphingomonadaceae</taxon>
        <taxon>Novosphingobium</taxon>
    </lineage>
</organism>
<comment type="caution">
    <text evidence="1">The sequence shown here is derived from an EMBL/GenBank/DDBJ whole genome shotgun (WGS) entry which is preliminary data.</text>
</comment>
<evidence type="ECO:0000313" key="2">
    <source>
        <dbReference type="Proteomes" id="UP001589943"/>
    </source>
</evidence>
<dbReference type="EMBL" id="JBHLTL010000011">
    <property type="protein sequence ID" value="MFC0590440.1"/>
    <property type="molecule type" value="Genomic_DNA"/>
</dbReference>
<sequence length="72" mass="7986">MARYRIFPASPALTHREIAADSAANVMAIVGRLDCREADVLDGNDYSFSLRLEESGTWCIFHRAEVQLLACA</sequence>
<proteinExistence type="predicted"/>
<protein>
    <submittedName>
        <fullName evidence="1">Uncharacterized protein</fullName>
    </submittedName>
</protein>
<accession>A0ABV6PKS5</accession>
<dbReference type="Proteomes" id="UP001589943">
    <property type="component" value="Unassembled WGS sequence"/>
</dbReference>
<reference evidence="1 2" key="1">
    <citation type="submission" date="2024-09" db="EMBL/GenBank/DDBJ databases">
        <authorList>
            <person name="Sun Q."/>
            <person name="Mori K."/>
        </authorList>
    </citation>
    <scope>NUCLEOTIDE SEQUENCE [LARGE SCALE GENOMIC DNA]</scope>
    <source>
        <strain evidence="1 2">NCAIM B.02537</strain>
    </source>
</reference>
<gene>
    <name evidence="1" type="ORF">ACFFF7_13605</name>
</gene>
<keyword evidence="2" id="KW-1185">Reference proteome</keyword>
<dbReference type="RefSeq" id="WP_379481899.1">
    <property type="nucleotide sequence ID" value="NZ_JBHLTL010000011.1"/>
</dbReference>
<evidence type="ECO:0000313" key="1">
    <source>
        <dbReference type="EMBL" id="MFC0590440.1"/>
    </source>
</evidence>
<name>A0ABV6PKS5_9SPHN</name>